<evidence type="ECO:0000313" key="2">
    <source>
        <dbReference type="EMBL" id="ETZ07513.1"/>
    </source>
</evidence>
<reference evidence="2 3" key="1">
    <citation type="journal article" date="2014" name="FEMS Microbiol. Lett.">
        <title>Draft genome sequences of three Holospora species (Holospora obtusa, Holospora undulata, and Holospora elegans), endonuclear symbiotic bacteria of the ciliate Paramecium caudatum.</title>
        <authorList>
            <person name="Dohra H."/>
            <person name="Tanaka K."/>
            <person name="Suzuki T."/>
            <person name="Fujishima M."/>
            <person name="Suzuki H."/>
        </authorList>
    </citation>
    <scope>NUCLEOTIDE SEQUENCE [LARGE SCALE GENOMIC DNA]</scope>
    <source>
        <strain evidence="2 3">F1</strain>
    </source>
</reference>
<accession>W6TEB4</accession>
<name>W6TEB4_HOLOB</name>
<dbReference type="Proteomes" id="UP000019112">
    <property type="component" value="Unassembled WGS sequence"/>
</dbReference>
<dbReference type="Gene3D" id="3.30.420.10">
    <property type="entry name" value="Ribonuclease H-like superfamily/Ribonuclease H"/>
    <property type="match status" value="1"/>
</dbReference>
<dbReference type="EMBL" id="AWTR02000039">
    <property type="protein sequence ID" value="ETZ07513.1"/>
    <property type="molecule type" value="Genomic_DNA"/>
</dbReference>
<feature type="domain" description="Tc1-like transposase DDE" evidence="1">
    <location>
        <begin position="1"/>
        <end position="49"/>
    </location>
</feature>
<gene>
    <name evidence="2" type="ORF">P618_200302</name>
</gene>
<organism evidence="2 3">
    <name type="scientific">Holospora obtusa F1</name>
    <dbReference type="NCBI Taxonomy" id="1399147"/>
    <lineage>
        <taxon>Bacteria</taxon>
        <taxon>Pseudomonadati</taxon>
        <taxon>Pseudomonadota</taxon>
        <taxon>Alphaproteobacteria</taxon>
        <taxon>Holosporales</taxon>
        <taxon>Holosporaceae</taxon>
        <taxon>Holospora</taxon>
    </lineage>
</organism>
<dbReference type="GO" id="GO:0003676">
    <property type="term" value="F:nucleic acid binding"/>
    <property type="evidence" value="ECO:0007669"/>
    <property type="project" value="InterPro"/>
</dbReference>
<dbReference type="PANTHER" id="PTHR46564:SF1">
    <property type="entry name" value="TRANSPOSASE"/>
    <property type="match status" value="1"/>
</dbReference>
<dbReference type="OrthoDB" id="565387at2"/>
<protein>
    <recommendedName>
        <fullName evidence="1">Tc1-like transposase DDE domain-containing protein</fullName>
    </recommendedName>
</protein>
<evidence type="ECO:0000259" key="1">
    <source>
        <dbReference type="Pfam" id="PF13358"/>
    </source>
</evidence>
<dbReference type="InterPro" id="IPR038717">
    <property type="entry name" value="Tc1-like_DDE_dom"/>
</dbReference>
<comment type="caution">
    <text evidence="2">The sequence shown here is derived from an EMBL/GenBank/DDBJ whole genome shotgun (WGS) entry which is preliminary data.</text>
</comment>
<sequence length="54" mass="6494">MDNAAFHRSQRTKEFIESVDCQLIFLPSYSPDLNPIKKFWAHMKRWVTNQINQL</sequence>
<dbReference type="InterPro" id="IPR036397">
    <property type="entry name" value="RNaseH_sf"/>
</dbReference>
<keyword evidence="3" id="KW-1185">Reference proteome</keyword>
<evidence type="ECO:0000313" key="3">
    <source>
        <dbReference type="Proteomes" id="UP000019112"/>
    </source>
</evidence>
<dbReference type="AlphaFoldDB" id="W6TEB4"/>
<proteinExistence type="predicted"/>
<dbReference type="PANTHER" id="PTHR46564">
    <property type="entry name" value="TRANSPOSASE"/>
    <property type="match status" value="1"/>
</dbReference>
<dbReference type="eggNOG" id="COG3335">
    <property type="taxonomic scope" value="Bacteria"/>
</dbReference>
<dbReference type="Pfam" id="PF13358">
    <property type="entry name" value="DDE_3"/>
    <property type="match status" value="1"/>
</dbReference>